<dbReference type="InterPro" id="IPR017871">
    <property type="entry name" value="ABC_transporter-like_CS"/>
</dbReference>
<feature type="domain" description="Protein CR006 P-loop" evidence="1">
    <location>
        <begin position="357"/>
        <end position="482"/>
    </location>
</feature>
<proteinExistence type="predicted"/>
<keyword evidence="3" id="KW-1185">Reference proteome</keyword>
<protein>
    <recommendedName>
        <fullName evidence="1">Protein CR006 P-loop domain-containing protein</fullName>
    </recommendedName>
</protein>
<evidence type="ECO:0000313" key="2">
    <source>
        <dbReference type="EMBL" id="GIF75742.1"/>
    </source>
</evidence>
<evidence type="ECO:0000259" key="1">
    <source>
        <dbReference type="Pfam" id="PF13166"/>
    </source>
</evidence>
<accession>A0ABQ4CY38</accession>
<dbReference type="PROSITE" id="PS00211">
    <property type="entry name" value="ABC_TRANSPORTER_1"/>
    <property type="match status" value="1"/>
</dbReference>
<dbReference type="RefSeq" id="WP_203716581.1">
    <property type="nucleotide sequence ID" value="NZ_BONE01000047.1"/>
</dbReference>
<evidence type="ECO:0000313" key="3">
    <source>
        <dbReference type="Proteomes" id="UP000604117"/>
    </source>
</evidence>
<dbReference type="Proteomes" id="UP000604117">
    <property type="component" value="Unassembled WGS sequence"/>
</dbReference>
<dbReference type="Pfam" id="PF13166">
    <property type="entry name" value="AAA_13"/>
    <property type="match status" value="1"/>
</dbReference>
<dbReference type="Gene3D" id="3.40.50.300">
    <property type="entry name" value="P-loop containing nucleotide triphosphate hydrolases"/>
    <property type="match status" value="1"/>
</dbReference>
<name>A0ABQ4CY38_9ACTN</name>
<dbReference type="SUPFAM" id="SSF52540">
    <property type="entry name" value="P-loop containing nucleoside triphosphate hydrolases"/>
    <property type="match status" value="1"/>
</dbReference>
<organism evidence="2 3">
    <name type="scientific">Asanoa siamensis</name>
    <dbReference type="NCBI Taxonomy" id="926357"/>
    <lineage>
        <taxon>Bacteria</taxon>
        <taxon>Bacillati</taxon>
        <taxon>Actinomycetota</taxon>
        <taxon>Actinomycetes</taxon>
        <taxon>Micromonosporales</taxon>
        <taxon>Micromonosporaceae</taxon>
        <taxon>Asanoa</taxon>
    </lineage>
</organism>
<dbReference type="InterPro" id="IPR026866">
    <property type="entry name" value="CR006_AAA"/>
</dbReference>
<comment type="caution">
    <text evidence="2">The sequence shown here is derived from an EMBL/GenBank/DDBJ whole genome shotgun (WGS) entry which is preliminary data.</text>
</comment>
<dbReference type="EMBL" id="BONE01000047">
    <property type="protein sequence ID" value="GIF75742.1"/>
    <property type="molecule type" value="Genomic_DNA"/>
</dbReference>
<dbReference type="InterPro" id="IPR027417">
    <property type="entry name" value="P-loop_NTPase"/>
</dbReference>
<reference evidence="2 3" key="1">
    <citation type="submission" date="2021-01" db="EMBL/GenBank/DDBJ databases">
        <title>Whole genome shotgun sequence of Asanoa siamensis NBRC 107932.</title>
        <authorList>
            <person name="Komaki H."/>
            <person name="Tamura T."/>
        </authorList>
    </citation>
    <scope>NUCLEOTIDE SEQUENCE [LARGE SCALE GENOMIC DNA]</scope>
    <source>
        <strain evidence="2 3">NBRC 107932</strain>
    </source>
</reference>
<sequence>MAKAAQTPLQQSAVPAQSDYYAITITDCNSITEARISLRRDSLSIKYGPNGIGKSTIARALVLNTQDEGALRELLPFKYRRGDSGKSPMVLGADEIRNVLVFDERYVSQFVFQQDEVVKNSFEIFIKTPEYQAGVEELEAIFENLKALFSENKALDAAIASFTELRNAFIITRSGAIAKTSKGFKALSMGGKLTMIPKRLSGFEKFLRSKDPAGWLSWQSKGTSYLDLSDNCPFCSIPGVNKETAVHVSAEYESAAVKNMSALRHAIDHLALFFVPERLKQLRKITTSLDELSLEEDQFLASLRGQVETLLDKFTALKGLSFVSLRDEPDVDKALRGLKIELELLDALNSEDTRVVVEGLNAELDHVAQRINEIKRRVGIQKAAVAKSIRRNQDEINEYLRSAGYKYAVRIESRGESYRMILEHQDSPGHLEAAGRHLSYGERNAFALVLFMHQVRRDAPDLVVLDDPVSSFDKTKKFAILHKLFHGKQSLRGFTTLLLTHDIEPAIDIVRTATSGQFLAATPAVHFLQSREGQVEEKPIKPADIMTFSQVCDENIGSSADPVIKCIYLRRRYEVHGERGAAYDVLSSLLHVRDEPSSKGEKGEFIPLDEDERQQAIAEIQKVIPSFDYDVLLAQLKDLEVLKVKFDATNVGYEKVQIFRIASELDPDAPGGDAAFKKFVNESYHIENEYVMQLNPREFDAVPEHVVQMCADLLV</sequence>
<gene>
    <name evidence="2" type="ORF">Asi02nite_52600</name>
</gene>